<accession>A0A1D1ZYF4</accession>
<protein>
    <submittedName>
        <fullName evidence="2">Uncharacterized protein</fullName>
    </submittedName>
</protein>
<evidence type="ECO:0000313" key="2">
    <source>
        <dbReference type="EMBL" id="JAT71917.1"/>
    </source>
</evidence>
<dbReference type="EMBL" id="GDKF01006705">
    <property type="protein sequence ID" value="JAT71917.1"/>
    <property type="molecule type" value="Transcribed_RNA"/>
</dbReference>
<feature type="compositionally biased region" description="Acidic residues" evidence="1">
    <location>
        <begin position="171"/>
        <end position="199"/>
    </location>
</feature>
<feature type="compositionally biased region" description="Polar residues" evidence="1">
    <location>
        <begin position="151"/>
        <end position="162"/>
    </location>
</feature>
<gene>
    <name evidence="2" type="ORF">g.82572</name>
</gene>
<proteinExistence type="predicted"/>
<organism evidence="2">
    <name type="scientific">Auxenochlorella protothecoides</name>
    <name type="common">Green microalga</name>
    <name type="synonym">Chlorella protothecoides</name>
    <dbReference type="NCBI Taxonomy" id="3075"/>
    <lineage>
        <taxon>Eukaryota</taxon>
        <taxon>Viridiplantae</taxon>
        <taxon>Chlorophyta</taxon>
        <taxon>core chlorophytes</taxon>
        <taxon>Trebouxiophyceae</taxon>
        <taxon>Chlorellales</taxon>
        <taxon>Chlorellaceae</taxon>
        <taxon>Auxenochlorella</taxon>
    </lineage>
</organism>
<evidence type="ECO:0000256" key="1">
    <source>
        <dbReference type="SAM" id="MobiDB-lite"/>
    </source>
</evidence>
<reference evidence="2" key="1">
    <citation type="submission" date="2015-08" db="EMBL/GenBank/DDBJ databases">
        <authorList>
            <person name="Babu N.S."/>
            <person name="Beckwith C.J."/>
            <person name="Beseler K.G."/>
            <person name="Brison A."/>
            <person name="Carone J.V."/>
            <person name="Caskin T.P."/>
            <person name="Diamond M."/>
            <person name="Durham M.E."/>
            <person name="Foxe J.M."/>
            <person name="Go M."/>
            <person name="Henderson B.A."/>
            <person name="Jones I.B."/>
            <person name="McGettigan J.A."/>
            <person name="Micheletti S.J."/>
            <person name="Nasrallah M.E."/>
            <person name="Ortiz D."/>
            <person name="Piller C.R."/>
            <person name="Privatt S.R."/>
            <person name="Schneider S.L."/>
            <person name="Sharp S."/>
            <person name="Smith T.C."/>
            <person name="Stanton J.D."/>
            <person name="Ullery H.E."/>
            <person name="Wilson R.J."/>
            <person name="Serrano M.G."/>
            <person name="Buck G."/>
            <person name="Lee V."/>
            <person name="Wang Y."/>
            <person name="Carvalho R."/>
            <person name="Voegtly L."/>
            <person name="Shi R."/>
            <person name="Duckworth R."/>
            <person name="Johnson A."/>
            <person name="Loviza R."/>
            <person name="Walstead R."/>
            <person name="Shah Z."/>
            <person name="Kiflezghi M."/>
            <person name="Wade K."/>
            <person name="Ball S.L."/>
            <person name="Bradley K.W."/>
            <person name="Asai D.J."/>
            <person name="Bowman C.A."/>
            <person name="Russell D.A."/>
            <person name="Pope W.H."/>
            <person name="Jacobs-Sera D."/>
            <person name="Hendrix R.W."/>
            <person name="Hatfull G.F."/>
        </authorList>
    </citation>
    <scope>NUCLEOTIDE SEQUENCE</scope>
</reference>
<feature type="region of interest" description="Disordered" evidence="1">
    <location>
        <begin position="122"/>
        <end position="210"/>
    </location>
</feature>
<name>A0A1D1ZYF4_AUXPR</name>
<dbReference type="AlphaFoldDB" id="A0A1D1ZYF4"/>
<sequence>MVGVLGEGFTRGCCGGWQHRPSDHATPTRARSGWLTALPPFSLSAHCTQGVAHFVTKLPPDTASQVLAFVQATAEREWPRPQMGSPEAELYLDFLQLLEERVHKGGIKPALKKGKEALQVGTSAKGVRSERRITFGKGADEDDGDLIPSGTMRQLTLDSQGGSEEPRLEASSDEDMLGASAIDEEAEEDVAGVEQEEEEPPRARRTRQYR</sequence>